<keyword evidence="4" id="KW-0325">Glycoprotein</keyword>
<keyword evidence="2" id="KW-0732">Signal</keyword>
<feature type="region of interest" description="Disordered" evidence="5">
    <location>
        <begin position="1"/>
        <end position="20"/>
    </location>
</feature>
<sequence>MKLKAEISADGDAGSPESSVFRPTGGSITLEFQQHQQLEEIIEIIQWHFGLVKIMKYVPHKGTLIVFTHRDRVEFNKETFSLELKNLQKNESGLYRGEISTRETEVLAEIRLYVLDPVEAPVMSVVSNGSSSDSCNVTVICRGRDLSLTSTCNSSSCSPKEGASTDSTLTLSVRGVVLCNYSNPVSWKHATLRIKPLCSSDAKTPPITMIVIPAIKAIAIVFVAGAAIFVYRQRSRGGAAGTATGPTQTEYAEVTPSSALGFSDPGGSTYSTVQDTQPAAAEESPYDEICLHTLDVDTSSLDPLKNPSSNGGVVPQDPPQPDSCLYAKVRRT</sequence>
<feature type="region of interest" description="Disordered" evidence="5">
    <location>
        <begin position="263"/>
        <end position="284"/>
    </location>
</feature>
<protein>
    <submittedName>
        <fullName evidence="7">Uncharacterized protein</fullName>
    </submittedName>
</protein>
<organism evidence="7 8">
    <name type="scientific">Alosa alosa</name>
    <name type="common">allis shad</name>
    <dbReference type="NCBI Taxonomy" id="278164"/>
    <lineage>
        <taxon>Eukaryota</taxon>
        <taxon>Metazoa</taxon>
        <taxon>Chordata</taxon>
        <taxon>Craniata</taxon>
        <taxon>Vertebrata</taxon>
        <taxon>Euteleostomi</taxon>
        <taxon>Actinopterygii</taxon>
        <taxon>Neopterygii</taxon>
        <taxon>Teleostei</taxon>
        <taxon>Clupei</taxon>
        <taxon>Clupeiformes</taxon>
        <taxon>Clupeoidei</taxon>
        <taxon>Clupeidae</taxon>
        <taxon>Alosa</taxon>
    </lineage>
</organism>
<reference evidence="7 8" key="1">
    <citation type="submission" date="2020-10" db="EMBL/GenBank/DDBJ databases">
        <title>Chromosome-scale genome assembly of the Allis shad, Alosa alosa.</title>
        <authorList>
            <person name="Margot Z."/>
            <person name="Christophe K."/>
            <person name="Cabau C."/>
            <person name="Louis A."/>
            <person name="Berthelot C."/>
            <person name="Parey E."/>
            <person name="Roest Crollius H."/>
            <person name="Montfort J."/>
            <person name="Robinson-Rechavi M."/>
            <person name="Bucao C."/>
            <person name="Bouchez O."/>
            <person name="Gislard M."/>
            <person name="Lluch J."/>
            <person name="Milhes M."/>
            <person name="Lampietro C."/>
            <person name="Lopez Roques C."/>
            <person name="Donnadieu C."/>
            <person name="Braasch I."/>
            <person name="Desvignes T."/>
            <person name="Postlethwait J."/>
            <person name="Bobe J."/>
            <person name="Guiguen Y."/>
        </authorList>
    </citation>
    <scope>NUCLEOTIDE SEQUENCE [LARGE SCALE GENOMIC DNA]</scope>
    <source>
        <strain evidence="7">M-15738</strain>
        <tissue evidence="7">Blood</tissue>
    </source>
</reference>
<feature type="compositionally biased region" description="Polar residues" evidence="5">
    <location>
        <begin position="263"/>
        <end position="277"/>
    </location>
</feature>
<dbReference type="InterPro" id="IPR013783">
    <property type="entry name" value="Ig-like_fold"/>
</dbReference>
<dbReference type="InterPro" id="IPR015631">
    <property type="entry name" value="CD2/SLAM_rcpt"/>
</dbReference>
<accession>A0AAV6HI72</accession>
<feature type="compositionally biased region" description="Polar residues" evidence="5">
    <location>
        <begin position="300"/>
        <end position="311"/>
    </location>
</feature>
<keyword evidence="6" id="KW-1133">Transmembrane helix</keyword>
<dbReference type="Proteomes" id="UP000823561">
    <property type="component" value="Chromosome 1"/>
</dbReference>
<dbReference type="SUPFAM" id="SSF48726">
    <property type="entry name" value="Immunoglobulin"/>
    <property type="match status" value="1"/>
</dbReference>
<dbReference type="AlphaFoldDB" id="A0AAV6HI72"/>
<gene>
    <name evidence="7" type="ORF">AALO_G00007260</name>
</gene>
<dbReference type="Gene3D" id="2.60.40.10">
    <property type="entry name" value="Immunoglobulins"/>
    <property type="match status" value="1"/>
</dbReference>
<evidence type="ECO:0000256" key="2">
    <source>
        <dbReference type="ARBA" id="ARBA00022729"/>
    </source>
</evidence>
<keyword evidence="8" id="KW-1185">Reference proteome</keyword>
<keyword evidence="3 6" id="KW-0472">Membrane</keyword>
<evidence type="ECO:0000256" key="5">
    <source>
        <dbReference type="SAM" id="MobiDB-lite"/>
    </source>
</evidence>
<comment type="subcellular location">
    <subcellularLocation>
        <location evidence="1">Membrane</location>
    </subcellularLocation>
</comment>
<evidence type="ECO:0000256" key="1">
    <source>
        <dbReference type="ARBA" id="ARBA00004370"/>
    </source>
</evidence>
<feature type="transmembrane region" description="Helical" evidence="6">
    <location>
        <begin position="207"/>
        <end position="231"/>
    </location>
</feature>
<keyword evidence="6" id="KW-0812">Transmembrane</keyword>
<dbReference type="PANTHER" id="PTHR12080:SF56">
    <property type="entry name" value="NATURAL KILLER CELL RECEPTOR 2B4"/>
    <property type="match status" value="1"/>
</dbReference>
<name>A0AAV6HI72_9TELE</name>
<comment type="caution">
    <text evidence="7">The sequence shown here is derived from an EMBL/GenBank/DDBJ whole genome shotgun (WGS) entry which is preliminary data.</text>
</comment>
<feature type="region of interest" description="Disordered" evidence="5">
    <location>
        <begin position="300"/>
        <end position="332"/>
    </location>
</feature>
<evidence type="ECO:0000313" key="8">
    <source>
        <dbReference type="Proteomes" id="UP000823561"/>
    </source>
</evidence>
<proteinExistence type="predicted"/>
<dbReference type="InterPro" id="IPR036179">
    <property type="entry name" value="Ig-like_dom_sf"/>
</dbReference>
<dbReference type="PANTHER" id="PTHR12080">
    <property type="entry name" value="SIGNALING LYMPHOCYTIC ACTIVATION MOLECULE"/>
    <property type="match status" value="1"/>
</dbReference>
<evidence type="ECO:0000313" key="7">
    <source>
        <dbReference type="EMBL" id="KAG5285770.1"/>
    </source>
</evidence>
<dbReference type="EMBL" id="JADWDJ010000001">
    <property type="protein sequence ID" value="KAG5285770.1"/>
    <property type="molecule type" value="Genomic_DNA"/>
</dbReference>
<evidence type="ECO:0000256" key="4">
    <source>
        <dbReference type="ARBA" id="ARBA00023180"/>
    </source>
</evidence>
<evidence type="ECO:0000256" key="3">
    <source>
        <dbReference type="ARBA" id="ARBA00023136"/>
    </source>
</evidence>
<dbReference type="GO" id="GO:0016020">
    <property type="term" value="C:membrane"/>
    <property type="evidence" value="ECO:0007669"/>
    <property type="project" value="UniProtKB-SubCell"/>
</dbReference>
<evidence type="ECO:0000256" key="6">
    <source>
        <dbReference type="SAM" id="Phobius"/>
    </source>
</evidence>